<dbReference type="Proteomes" id="UP001558632">
    <property type="component" value="Unassembled WGS sequence"/>
</dbReference>
<evidence type="ECO:0000313" key="2">
    <source>
        <dbReference type="Proteomes" id="UP001558632"/>
    </source>
</evidence>
<comment type="caution">
    <text evidence="1">The sequence shown here is derived from an EMBL/GenBank/DDBJ whole genome shotgun (WGS) entry which is preliminary data.</text>
</comment>
<reference evidence="1 2" key="1">
    <citation type="submission" date="2024-07" db="EMBL/GenBank/DDBJ databases">
        <title>Enhanced genomic and transcriptomic resources for Trichinella pseudospiralis and T. spiralis underpin the discovery of pronounced molecular differences between stages and species.</title>
        <authorList>
            <person name="Pasi K.K."/>
            <person name="La Rosa G."/>
            <person name="Gomez-Morales M.A."/>
            <person name="Tosini F."/>
            <person name="Sumanam S."/>
            <person name="Young N.D."/>
            <person name="Chang B.C."/>
            <person name="Robin G.B."/>
        </authorList>
    </citation>
    <scope>NUCLEOTIDE SEQUENCE [LARGE SCALE GENOMIC DNA]</scope>
    <source>
        <strain evidence="1">ISS534</strain>
    </source>
</reference>
<proteinExistence type="predicted"/>
<name>A0ABR3KHM3_TRISP</name>
<organism evidence="1 2">
    <name type="scientific">Trichinella spiralis</name>
    <name type="common">Trichina worm</name>
    <dbReference type="NCBI Taxonomy" id="6334"/>
    <lineage>
        <taxon>Eukaryota</taxon>
        <taxon>Metazoa</taxon>
        <taxon>Ecdysozoa</taxon>
        <taxon>Nematoda</taxon>
        <taxon>Enoplea</taxon>
        <taxon>Dorylaimia</taxon>
        <taxon>Trichinellida</taxon>
        <taxon>Trichinellidae</taxon>
        <taxon>Trichinella</taxon>
    </lineage>
</organism>
<keyword evidence="2" id="KW-1185">Reference proteome</keyword>
<protein>
    <submittedName>
        <fullName evidence="1">Glutamate racemase</fullName>
    </submittedName>
</protein>
<accession>A0ABR3KHM3</accession>
<evidence type="ECO:0000313" key="1">
    <source>
        <dbReference type="EMBL" id="KAL1238524.1"/>
    </source>
</evidence>
<gene>
    <name evidence="1" type="ORF">TSPI_09052</name>
</gene>
<sequence length="134" mass="15334">MDASALFDVKFVPYANKVHARLTEPHRQRYTDTRAACKRTPLSACEYAGVCNYAQHRHERLLYFCHTVCRKQAGFRKRLIVMTCSTCVPVHAFPNAKTAKLENNFLLVFGADKTKNSKQTTCKHYNKADHVKPS</sequence>
<dbReference type="EMBL" id="JBEUSY010000310">
    <property type="protein sequence ID" value="KAL1238524.1"/>
    <property type="molecule type" value="Genomic_DNA"/>
</dbReference>